<dbReference type="InterPro" id="IPR027417">
    <property type="entry name" value="P-loop_NTPase"/>
</dbReference>
<dbReference type="SUPFAM" id="SSF75553">
    <property type="entry name" value="Smc hinge domain"/>
    <property type="match status" value="1"/>
</dbReference>
<dbReference type="GO" id="GO:0005634">
    <property type="term" value="C:nucleus"/>
    <property type="evidence" value="ECO:0007669"/>
    <property type="project" value="UniProtKB-SubCell"/>
</dbReference>
<feature type="compositionally biased region" description="Acidic residues" evidence="4">
    <location>
        <begin position="1406"/>
        <end position="1425"/>
    </location>
</feature>
<evidence type="ECO:0000256" key="4">
    <source>
        <dbReference type="SAM" id="MobiDB-lite"/>
    </source>
</evidence>
<keyword evidence="7" id="KW-1185">Reference proteome</keyword>
<dbReference type="EMBL" id="LODT01000035">
    <property type="protein sequence ID" value="KYQ91259.1"/>
    <property type="molecule type" value="Genomic_DNA"/>
</dbReference>
<feature type="compositionally biased region" description="Acidic residues" evidence="4">
    <location>
        <begin position="1363"/>
        <end position="1372"/>
    </location>
</feature>
<dbReference type="Gene3D" id="1.20.1060.20">
    <property type="match status" value="1"/>
</dbReference>
<dbReference type="PIRSF" id="PIRSF005719">
    <property type="entry name" value="SMC"/>
    <property type="match status" value="1"/>
</dbReference>
<dbReference type="Gene3D" id="3.40.50.300">
    <property type="entry name" value="P-loop containing nucleotide triphosphate hydrolases"/>
    <property type="match status" value="2"/>
</dbReference>
<evidence type="ECO:0000256" key="2">
    <source>
        <dbReference type="PIRNR" id="PIRNR005719"/>
    </source>
</evidence>
<evidence type="ECO:0000256" key="1">
    <source>
        <dbReference type="ARBA" id="ARBA00023054"/>
    </source>
</evidence>
<dbReference type="SMART" id="SM00968">
    <property type="entry name" value="SMC_hinge"/>
    <property type="match status" value="1"/>
</dbReference>
<dbReference type="GO" id="GO:0005694">
    <property type="term" value="C:chromosome"/>
    <property type="evidence" value="ECO:0007669"/>
    <property type="project" value="InterPro"/>
</dbReference>
<dbReference type="FunCoup" id="A0A151ZBE2">
    <property type="interactions" value="1029"/>
</dbReference>
<dbReference type="GO" id="GO:0016887">
    <property type="term" value="F:ATP hydrolysis activity"/>
    <property type="evidence" value="ECO:0007669"/>
    <property type="project" value="InterPro"/>
</dbReference>
<proteinExistence type="inferred from homology"/>
<evidence type="ECO:0000313" key="6">
    <source>
        <dbReference type="EMBL" id="KYQ91259.1"/>
    </source>
</evidence>
<dbReference type="SUPFAM" id="SSF57997">
    <property type="entry name" value="Tropomyosin"/>
    <property type="match status" value="1"/>
</dbReference>
<gene>
    <name evidence="6" type="ORF">DLAC_08193</name>
</gene>
<dbReference type="GO" id="GO:0051276">
    <property type="term" value="P:chromosome organization"/>
    <property type="evidence" value="ECO:0007669"/>
    <property type="project" value="InterPro"/>
</dbReference>
<protein>
    <recommendedName>
        <fullName evidence="2">Structural maintenance of chromosomes protein</fullName>
    </recommendedName>
</protein>
<keyword evidence="2" id="KW-0539">Nucleus</keyword>
<dbReference type="InterPro" id="IPR010935">
    <property type="entry name" value="SMC_hinge"/>
</dbReference>
<feature type="compositionally biased region" description="Basic and acidic residues" evidence="4">
    <location>
        <begin position="731"/>
        <end position="742"/>
    </location>
</feature>
<comment type="subcellular location">
    <subcellularLocation>
        <location evidence="2">Nucleus</location>
    </subcellularLocation>
</comment>
<dbReference type="InterPro" id="IPR003395">
    <property type="entry name" value="RecF/RecN/SMC_N"/>
</dbReference>
<feature type="coiled-coil region" evidence="3">
    <location>
        <begin position="261"/>
        <end position="503"/>
    </location>
</feature>
<comment type="caution">
    <text evidence="6">The sequence shown here is derived from an EMBL/GenBank/DDBJ whole genome shotgun (WGS) entry which is preliminary data.</text>
</comment>
<dbReference type="STRING" id="361077.A0A151ZBE2"/>
<dbReference type="Proteomes" id="UP000076078">
    <property type="component" value="Unassembled WGS sequence"/>
</dbReference>
<evidence type="ECO:0000313" key="7">
    <source>
        <dbReference type="Proteomes" id="UP000076078"/>
    </source>
</evidence>
<feature type="coiled-coil region" evidence="3">
    <location>
        <begin position="187"/>
        <end position="224"/>
    </location>
</feature>
<dbReference type="Pfam" id="PF06470">
    <property type="entry name" value="SMC_hinge"/>
    <property type="match status" value="1"/>
</dbReference>
<feature type="region of interest" description="Disordered" evidence="4">
    <location>
        <begin position="721"/>
        <end position="742"/>
    </location>
</feature>
<dbReference type="Gene3D" id="3.30.70.1620">
    <property type="match status" value="1"/>
</dbReference>
<sequence>MHIKYIHIRGFRSYKDQGHTSSDFDPGFNVITGRNGSGKSNFFAAIRFILGDVSIGTSSEERMRFLHSFGGNTVQTGSVEIVFDNTDKRFPIDKEEFTLKRTFGTAKDEYSIGDTKYTKSDIKGMLEACGFSSSNPYYIVQQGKIASLASMKDKDRLDLLKEVAGAKVYEDRKAESLKILEDSHDKMNKIEEFLVTINDKLDQLEKEKEELQQFNDKNEQKKLFEAYISYLEDSESRTKLETLETEKETQIKQSSKDTKAFEKLNEKLSVDQIEYTKLNNELKGIKTEKKNCEQNIENNENERLELQSNIDNLNKNLAKETRLEKKLETEKKNIETETVAINSELEEIVPQWEKANDEVLNLDSKLVSLERELNELYIKQGMFQFKSKKERDEYLNSESSNQNRIIKRYEDQIQSLQEDIERLKKNQSNKEAQMSKNQASLDNDSENIQVIEDKIQVQRETMEKQQDKISQMFQDINVQRSTLSNIKNEMRKSESQLQKVLSKNLHEGILKLNQIRSDGKIKGIHGPLAECFEVPNQSHLRAIDIIGANTLFDIVVDDEDVASKSIAALTKDNLGRLTFLPVNKIRAKPNRLTNLVIPPEDQSQCQTLVSAMQFDPMYEEIIKHVFGRILLCENADKARFMREKYSIDCITVAGELFYIKGAVSGGYYDPKRSRLVCYRDVKLWKTKYDDAHNQLNDNEKEIANLQAKTLSDQKQLRKFEDDRNKFSTKSDMSKSDRNRGEKSKHLYEEMLANKEGALKKFNLDLTQARETLESYQRQINMPFTTTLSAEESQKLLTLSEENMKLKDKKIKASMQISDLNKQKNILTLQLKKNSKKRILEIEEKLRTSRIPDLTRELNENQDAVKRVEEEGKQLQSQLKALEVSYEELRAQVKPLRKQIEQMENESSKLAEKLTIHAKKMEVLLSKITSLSKTRDTTRVRLTAKMDRYDFNNLSHIDIDGAKKELNNIQKALNGLAHVNQKADDQYNTFMNEKQSLAERKKDLDKSISAIADFMLTCESRKDEAISRTFRGVAEHFSNIFTEMIPDGTAKLFMKRPIDGEDDDEEVALDDLRSNSGQTELVDPMKWDDKKAQGLSFTGIGINVSFGNGHQPCSVRQLSGGQKTLVALTLIFALQRTDPAPFYLLDEIDAALDHNYRIAVSKLIRKHAKFTQFIATTFGPEFVMDANKNWIVVFAKGSSRIIPGKVEDALGVIRKFDTNSKFDYTYKGITTEEMSTGPIALGIPEDRQLAEQNFRICKKKAIKALERSEEAYQQMMQQEKSASQSTDNTNASVQLRKDKAHFDQVHKKYLKYLKEFNLAKDNLIKAGGKVSEVDSKQHKDDQQSEKETDKDGDVEMGDVNEPNDFPDDFDEQELSQKYEKASNRVNKLLEVNLPKSKKDKKMRDVQSEDEEQSDSESDFETSDNDE</sequence>
<dbReference type="SUPFAM" id="SSF52540">
    <property type="entry name" value="P-loop containing nucleoside triphosphate hydrolases"/>
    <property type="match status" value="1"/>
</dbReference>
<feature type="compositionally biased region" description="Basic and acidic residues" evidence="4">
    <location>
        <begin position="1330"/>
        <end position="1352"/>
    </location>
</feature>
<feature type="coiled-coil region" evidence="3">
    <location>
        <begin position="850"/>
        <end position="919"/>
    </location>
</feature>
<dbReference type="InterPro" id="IPR024704">
    <property type="entry name" value="SMC"/>
</dbReference>
<evidence type="ECO:0000259" key="5">
    <source>
        <dbReference type="SMART" id="SM00968"/>
    </source>
</evidence>
<dbReference type="OrthoDB" id="431497at2759"/>
<dbReference type="PANTHER" id="PTHR43977">
    <property type="entry name" value="STRUCTURAL MAINTENANCE OF CHROMOSOMES PROTEIN 3"/>
    <property type="match status" value="1"/>
</dbReference>
<dbReference type="OMA" id="GQKTVCA"/>
<feature type="domain" description="SMC hinge" evidence="5">
    <location>
        <begin position="522"/>
        <end position="642"/>
    </location>
</feature>
<comment type="similarity">
    <text evidence="2">Belongs to the SMC family.</text>
</comment>
<accession>A0A151ZBE2</accession>
<dbReference type="InterPro" id="IPR036277">
    <property type="entry name" value="SMC_hinge_sf"/>
</dbReference>
<organism evidence="6 7">
    <name type="scientific">Tieghemostelium lacteum</name>
    <name type="common">Slime mold</name>
    <name type="synonym">Dictyostelium lacteum</name>
    <dbReference type="NCBI Taxonomy" id="361077"/>
    <lineage>
        <taxon>Eukaryota</taxon>
        <taxon>Amoebozoa</taxon>
        <taxon>Evosea</taxon>
        <taxon>Eumycetozoa</taxon>
        <taxon>Dictyostelia</taxon>
        <taxon>Dictyosteliales</taxon>
        <taxon>Raperosteliaceae</taxon>
        <taxon>Tieghemostelium</taxon>
    </lineage>
</organism>
<reference evidence="6 7" key="1">
    <citation type="submission" date="2015-12" db="EMBL/GenBank/DDBJ databases">
        <title>Dictyostelia acquired genes for synthesis and detection of signals that induce cell-type specialization by lateral gene transfer from prokaryotes.</title>
        <authorList>
            <person name="Gloeckner G."/>
            <person name="Schaap P."/>
        </authorList>
    </citation>
    <scope>NUCLEOTIDE SEQUENCE [LARGE SCALE GENOMIC DNA]</scope>
    <source>
        <strain evidence="6 7">TK</strain>
    </source>
</reference>
<feature type="coiled-coil region" evidence="3">
    <location>
        <begin position="1257"/>
        <end position="1284"/>
    </location>
</feature>
<keyword evidence="1 3" id="KW-0175">Coiled coil</keyword>
<evidence type="ECO:0000256" key="3">
    <source>
        <dbReference type="SAM" id="Coils"/>
    </source>
</evidence>
<feature type="region of interest" description="Disordered" evidence="4">
    <location>
        <begin position="1328"/>
        <end position="1425"/>
    </location>
</feature>
<name>A0A151ZBE2_TIELA</name>
<dbReference type="GO" id="GO:0005524">
    <property type="term" value="F:ATP binding"/>
    <property type="evidence" value="ECO:0007669"/>
    <property type="project" value="InterPro"/>
</dbReference>
<dbReference type="InParanoid" id="A0A151ZBE2"/>
<dbReference type="Pfam" id="PF02463">
    <property type="entry name" value="SMC_N"/>
    <property type="match status" value="2"/>
</dbReference>